<accession>A0A1H7RWK5</accession>
<sequence length="507" mass="56352">MKKNIFVINIIAVLAVMIIASSCNKEWLNPDPENIASGEDSTYADPANAARFVTAAYTNLLTWEQSSFAWIGTTSIISDDADKGSSPGDLGTDKDQLDNFTFTATTPSFKDGWNSNFLGISYCNQALANVPLFTIEDALKNRYYAEVRYLRAFYYFNLVRMYGNVPKLDKVVSDDDAQSPELFKQLPPDSIYAFIKSDLEFALKTLPKNTEYEPGNIGRATQGAAAALLAKVSMYRKEWERAYSLTDSIVNGAVGSYALVNDYRTIWREVGENSSESLFEIQSTGQQNGSVRQYSQVQGIKEGQFNVPTSQVFQGWGFNTPSADLYNAYSEGDVRRDATIISVGNTLFDGVVVNSAFNPRYNYKAYVSIRQETQGGSTDFSNKNIRILRMGEIYLIRAEAANELGMSAEALNSLNAIRTRARGDNPNAVPNITLTDQGQLRQLIWNERRLELGMEHDRFFDLVRTGRAGEVLRAHGKNFVDGKNEIFPIPQDEIAASGGVLVQNPGY</sequence>
<keyword evidence="3" id="KW-0732">Signal</keyword>
<proteinExistence type="inferred from homology"/>
<dbReference type="Proteomes" id="UP000199421">
    <property type="component" value="Unassembled WGS sequence"/>
</dbReference>
<evidence type="ECO:0000313" key="9">
    <source>
        <dbReference type="Proteomes" id="UP000199421"/>
    </source>
</evidence>
<dbReference type="InterPro" id="IPR012944">
    <property type="entry name" value="SusD_RagB_dom"/>
</dbReference>
<dbReference type="AlphaFoldDB" id="A0A1H7RWK5"/>
<keyword evidence="5" id="KW-0998">Cell outer membrane</keyword>
<dbReference type="InterPro" id="IPR011990">
    <property type="entry name" value="TPR-like_helical_dom_sf"/>
</dbReference>
<keyword evidence="9" id="KW-1185">Reference proteome</keyword>
<comment type="similarity">
    <text evidence="2">Belongs to the SusD family.</text>
</comment>
<dbReference type="CDD" id="cd08977">
    <property type="entry name" value="SusD"/>
    <property type="match status" value="1"/>
</dbReference>
<protein>
    <submittedName>
        <fullName evidence="8">Starch-binding associating with outer membrane</fullName>
    </submittedName>
</protein>
<evidence type="ECO:0000256" key="2">
    <source>
        <dbReference type="ARBA" id="ARBA00006275"/>
    </source>
</evidence>
<dbReference type="Pfam" id="PF14322">
    <property type="entry name" value="SusD-like_3"/>
    <property type="match status" value="1"/>
</dbReference>
<name>A0A1H7RWK5_OLID1</name>
<dbReference type="GO" id="GO:0009279">
    <property type="term" value="C:cell outer membrane"/>
    <property type="evidence" value="ECO:0007669"/>
    <property type="project" value="UniProtKB-SubCell"/>
</dbReference>
<organism evidence="8 9">
    <name type="scientific">Olivibacter domesticus</name>
    <name type="common">Pseudosphingobacterium domesticum</name>
    <dbReference type="NCBI Taxonomy" id="407022"/>
    <lineage>
        <taxon>Bacteria</taxon>
        <taxon>Pseudomonadati</taxon>
        <taxon>Bacteroidota</taxon>
        <taxon>Sphingobacteriia</taxon>
        <taxon>Sphingobacteriales</taxon>
        <taxon>Sphingobacteriaceae</taxon>
        <taxon>Olivibacter</taxon>
    </lineage>
</organism>
<evidence type="ECO:0000259" key="6">
    <source>
        <dbReference type="Pfam" id="PF07980"/>
    </source>
</evidence>
<dbReference type="Gene3D" id="1.25.40.390">
    <property type="match status" value="1"/>
</dbReference>
<dbReference type="PROSITE" id="PS51257">
    <property type="entry name" value="PROKAR_LIPOPROTEIN"/>
    <property type="match status" value="1"/>
</dbReference>
<evidence type="ECO:0000256" key="1">
    <source>
        <dbReference type="ARBA" id="ARBA00004442"/>
    </source>
</evidence>
<evidence type="ECO:0000256" key="5">
    <source>
        <dbReference type="ARBA" id="ARBA00023237"/>
    </source>
</evidence>
<evidence type="ECO:0000256" key="3">
    <source>
        <dbReference type="ARBA" id="ARBA00022729"/>
    </source>
</evidence>
<keyword evidence="4" id="KW-0472">Membrane</keyword>
<evidence type="ECO:0000256" key="4">
    <source>
        <dbReference type="ARBA" id="ARBA00023136"/>
    </source>
</evidence>
<comment type="subcellular location">
    <subcellularLocation>
        <location evidence="1">Cell outer membrane</location>
    </subcellularLocation>
</comment>
<dbReference type="Pfam" id="PF07980">
    <property type="entry name" value="SusD_RagB"/>
    <property type="match status" value="1"/>
</dbReference>
<dbReference type="EMBL" id="FOAF01000003">
    <property type="protein sequence ID" value="SEL64438.1"/>
    <property type="molecule type" value="Genomic_DNA"/>
</dbReference>
<dbReference type="InterPro" id="IPR033985">
    <property type="entry name" value="SusD-like_N"/>
</dbReference>
<feature type="domain" description="RagB/SusD" evidence="6">
    <location>
        <begin position="313"/>
        <end position="507"/>
    </location>
</feature>
<gene>
    <name evidence="8" type="ORF">SAMN05661044_02968</name>
</gene>
<dbReference type="OrthoDB" id="618454at2"/>
<dbReference type="STRING" id="407022.SAMN05661044_02968"/>
<evidence type="ECO:0000259" key="7">
    <source>
        <dbReference type="Pfam" id="PF14322"/>
    </source>
</evidence>
<reference evidence="9" key="1">
    <citation type="submission" date="2016-10" db="EMBL/GenBank/DDBJ databases">
        <authorList>
            <person name="Varghese N."/>
            <person name="Submissions S."/>
        </authorList>
    </citation>
    <scope>NUCLEOTIDE SEQUENCE [LARGE SCALE GENOMIC DNA]</scope>
    <source>
        <strain evidence="9">DSM 18733</strain>
    </source>
</reference>
<evidence type="ECO:0000313" key="8">
    <source>
        <dbReference type="EMBL" id="SEL64438.1"/>
    </source>
</evidence>
<dbReference type="SUPFAM" id="SSF48452">
    <property type="entry name" value="TPR-like"/>
    <property type="match status" value="1"/>
</dbReference>
<feature type="domain" description="SusD-like N-terminal" evidence="7">
    <location>
        <begin position="104"/>
        <end position="232"/>
    </location>
</feature>
<dbReference type="RefSeq" id="WP_093325975.1">
    <property type="nucleotide sequence ID" value="NZ_FOAF01000003.1"/>
</dbReference>